<dbReference type="InterPro" id="IPR051606">
    <property type="entry name" value="Polyketide_Oxido-like"/>
</dbReference>
<organism evidence="2 3">
    <name type="scientific">Geodermatophilus saharensis</name>
    <dbReference type="NCBI Taxonomy" id="1137994"/>
    <lineage>
        <taxon>Bacteria</taxon>
        <taxon>Bacillati</taxon>
        <taxon>Actinomycetota</taxon>
        <taxon>Actinomycetes</taxon>
        <taxon>Geodermatophilales</taxon>
        <taxon>Geodermatophilaceae</taxon>
        <taxon>Geodermatophilus</taxon>
    </lineage>
</organism>
<dbReference type="Pfam" id="PF13460">
    <property type="entry name" value="NAD_binding_10"/>
    <property type="match status" value="1"/>
</dbReference>
<dbReference type="PANTHER" id="PTHR43355">
    <property type="entry name" value="FLAVIN REDUCTASE (NADPH)"/>
    <property type="match status" value="1"/>
</dbReference>
<dbReference type="GO" id="GO:0004074">
    <property type="term" value="F:biliverdin reductase [NAD(P)H] activity"/>
    <property type="evidence" value="ECO:0007669"/>
    <property type="project" value="TreeGrafter"/>
</dbReference>
<dbReference type="InterPro" id="IPR016040">
    <property type="entry name" value="NAD(P)-bd_dom"/>
</dbReference>
<keyword evidence="3" id="KW-1185">Reference proteome</keyword>
<evidence type="ECO:0000313" key="2">
    <source>
        <dbReference type="EMBL" id="SNT01143.1"/>
    </source>
</evidence>
<dbReference type="Proteomes" id="UP000198386">
    <property type="component" value="Unassembled WGS sequence"/>
</dbReference>
<accession>A0A239J7C5</accession>
<dbReference type="OrthoDB" id="3191258at2"/>
<gene>
    <name evidence="2" type="ORF">SAMN04488107_4646</name>
</gene>
<proteinExistence type="predicted"/>
<dbReference type="EMBL" id="FZOH01000013">
    <property type="protein sequence ID" value="SNT01143.1"/>
    <property type="molecule type" value="Genomic_DNA"/>
</dbReference>
<dbReference type="Gene3D" id="3.40.50.720">
    <property type="entry name" value="NAD(P)-binding Rossmann-like Domain"/>
    <property type="match status" value="1"/>
</dbReference>
<dbReference type="SUPFAM" id="SSF51735">
    <property type="entry name" value="NAD(P)-binding Rossmann-fold domains"/>
    <property type="match status" value="1"/>
</dbReference>
<name>A0A239J7C5_9ACTN</name>
<feature type="domain" description="NAD(P)-binding" evidence="1">
    <location>
        <begin position="7"/>
        <end position="192"/>
    </location>
</feature>
<sequence length="209" mass="21402">MDLVVFGAAGGVGRHAVRLAAERGHAVVAVARTAAGHAGVTERPGDVRDAALVAKAVEGADAVLWCVGVTRGSGGDVGRAVLPGLVAAMDAAGARRFVGVSGAGADLPGDRKGRGARFVSGLTHRLARDLVEDKEGEYEVLAGSRLEWTQVRPPRLTDRPGTGRYRLTSEAPGLRAAPVAKADVALAMVELAEGREWLSAAPFVVAADA</sequence>
<dbReference type="AlphaFoldDB" id="A0A239J7C5"/>
<dbReference type="InterPro" id="IPR036291">
    <property type="entry name" value="NAD(P)-bd_dom_sf"/>
</dbReference>
<dbReference type="RefSeq" id="WP_089406266.1">
    <property type="nucleotide sequence ID" value="NZ_FZOH01000013.1"/>
</dbReference>
<dbReference type="PANTHER" id="PTHR43355:SF2">
    <property type="entry name" value="FLAVIN REDUCTASE (NADPH)"/>
    <property type="match status" value="1"/>
</dbReference>
<protein>
    <submittedName>
        <fullName evidence="2">Putative NADH-flavin reductase</fullName>
    </submittedName>
</protein>
<reference evidence="3" key="1">
    <citation type="submission" date="2017-06" db="EMBL/GenBank/DDBJ databases">
        <authorList>
            <person name="Varghese N."/>
            <person name="Submissions S."/>
        </authorList>
    </citation>
    <scope>NUCLEOTIDE SEQUENCE [LARGE SCALE GENOMIC DNA]</scope>
    <source>
        <strain evidence="3">DSM 45423</strain>
    </source>
</reference>
<evidence type="ECO:0000313" key="3">
    <source>
        <dbReference type="Proteomes" id="UP000198386"/>
    </source>
</evidence>
<evidence type="ECO:0000259" key="1">
    <source>
        <dbReference type="Pfam" id="PF13460"/>
    </source>
</evidence>
<dbReference type="GO" id="GO:0042602">
    <property type="term" value="F:riboflavin reductase (NADPH) activity"/>
    <property type="evidence" value="ECO:0007669"/>
    <property type="project" value="TreeGrafter"/>
</dbReference>